<evidence type="ECO:0000259" key="1">
    <source>
        <dbReference type="Pfam" id="PF13452"/>
    </source>
</evidence>
<protein>
    <recommendedName>
        <fullName evidence="1">FAS1-like dehydratase domain-containing protein</fullName>
    </recommendedName>
</protein>
<dbReference type="PIRSF" id="PIRSF018072">
    <property type="entry name" value="UCP018072"/>
    <property type="match status" value="1"/>
</dbReference>
<dbReference type="InterPro" id="IPR016709">
    <property type="entry name" value="HadA-like"/>
</dbReference>
<dbReference type="EMBL" id="AJJH01000049">
    <property type="protein sequence ID" value="EID79869.1"/>
    <property type="molecule type" value="Genomic_DNA"/>
</dbReference>
<dbReference type="SUPFAM" id="SSF54637">
    <property type="entry name" value="Thioesterase/thiol ester dehydrase-isomerase"/>
    <property type="match status" value="1"/>
</dbReference>
<proteinExistence type="predicted"/>
<dbReference type="Gene3D" id="3.10.129.10">
    <property type="entry name" value="Hotdog Thioesterase"/>
    <property type="match status" value="1"/>
</dbReference>
<feature type="domain" description="FAS1-like dehydratase" evidence="1">
    <location>
        <begin position="1"/>
        <end position="106"/>
    </location>
</feature>
<dbReference type="Proteomes" id="UP000006447">
    <property type="component" value="Unassembled WGS sequence"/>
</dbReference>
<reference evidence="2 3" key="1">
    <citation type="journal article" date="2012" name="J. Bacteriol.">
        <title>Draft genome sequence of the nitrophenol-degrading actinomycete Rhodococcus imtechensis RKJ300.</title>
        <authorList>
            <person name="Vikram S."/>
            <person name="Kumar S."/>
            <person name="Subramanian S."/>
            <person name="Raghava G.P."/>
        </authorList>
    </citation>
    <scope>NUCLEOTIDE SEQUENCE [LARGE SCALE GENOMIC DNA]</scope>
    <source>
        <strain evidence="2 3">RKJ300</strain>
    </source>
</reference>
<evidence type="ECO:0000313" key="2">
    <source>
        <dbReference type="EMBL" id="EID79869.1"/>
    </source>
</evidence>
<sequence>MQDPHPAHYREDTAHQLGYDGLIAPVTFVSILGSFAIEELFVRVLVGYDLSQMMHTDQQLILHRPVQVGDRLDCDVCMESFRQMGGTDIIVTKNLITDQHEDPVATTRTTLIARSGGVADPELARAVAAVMMHNAPTPPAQ</sequence>
<accession>I0WU03</accession>
<dbReference type="PATRIC" id="fig|1165867.3.peg.2258"/>
<organism evidence="2 3">
    <name type="scientific">Rhodococcus opacus RKJ300 = JCM 13270</name>
    <dbReference type="NCBI Taxonomy" id="1165867"/>
    <lineage>
        <taxon>Bacteria</taxon>
        <taxon>Bacillati</taxon>
        <taxon>Actinomycetota</taxon>
        <taxon>Actinomycetes</taxon>
        <taxon>Mycobacteriales</taxon>
        <taxon>Nocardiaceae</taxon>
        <taxon>Rhodococcus</taxon>
    </lineage>
</organism>
<dbReference type="InterPro" id="IPR029069">
    <property type="entry name" value="HotDog_dom_sf"/>
</dbReference>
<dbReference type="Pfam" id="PF13452">
    <property type="entry name" value="FAS1_DH_region"/>
    <property type="match status" value="1"/>
</dbReference>
<dbReference type="InterPro" id="IPR039569">
    <property type="entry name" value="FAS1-like_DH_region"/>
</dbReference>
<dbReference type="AlphaFoldDB" id="I0WU03"/>
<evidence type="ECO:0000313" key="3">
    <source>
        <dbReference type="Proteomes" id="UP000006447"/>
    </source>
</evidence>
<dbReference type="CDD" id="cd03441">
    <property type="entry name" value="R_hydratase_like"/>
    <property type="match status" value="1"/>
</dbReference>
<name>I0WU03_RHOOP</name>
<comment type="caution">
    <text evidence="2">The sequence shown here is derived from an EMBL/GenBank/DDBJ whole genome shotgun (WGS) entry which is preliminary data.</text>
</comment>
<gene>
    <name evidence="2" type="ORF">W59_11086</name>
</gene>